<evidence type="ECO:0000313" key="2">
    <source>
        <dbReference type="Proteomes" id="UP000028530"/>
    </source>
</evidence>
<protein>
    <submittedName>
        <fullName evidence="1">Uncharacterized protein</fullName>
    </submittedName>
</protein>
<keyword evidence="1" id="KW-0614">Plasmid</keyword>
<accession>A0ABM5W3D4</accession>
<reference evidence="1 2" key="1">
    <citation type="submission" date="2015-11" db="EMBL/GenBank/DDBJ databases">
        <authorList>
            <person name="Chong T.M."/>
            <person name="Chan K.G."/>
            <person name="Dessaux Y."/>
        </authorList>
    </citation>
    <scope>NUCLEOTIDE SEQUENCE [LARGE SCALE GENOMIC DNA]</scope>
    <source>
        <strain evidence="1 2">S5.2</strain>
        <plasmid evidence="2">Plasmid</plasmid>
    </source>
</reference>
<evidence type="ECO:0000313" key="1">
    <source>
        <dbReference type="EMBL" id="ALN21736.1"/>
    </source>
</evidence>
<geneLocation type="plasmid" evidence="2"/>
<proteinExistence type="predicted"/>
<name>A0ABM5W3D4_ECTME</name>
<organism evidence="1 2">
    <name type="scientific">Ectopseudomonas mendocina S5.2</name>
    <dbReference type="NCBI Taxonomy" id="1225174"/>
    <lineage>
        <taxon>Bacteria</taxon>
        <taxon>Pseudomonadati</taxon>
        <taxon>Pseudomonadota</taxon>
        <taxon>Gammaproteobacteria</taxon>
        <taxon>Pseudomonadales</taxon>
        <taxon>Pseudomonadaceae</taxon>
        <taxon>Ectopseudomonas</taxon>
    </lineage>
</organism>
<dbReference type="EMBL" id="CP013125">
    <property type="protein sequence ID" value="ALN21736.1"/>
    <property type="molecule type" value="Genomic_DNA"/>
</dbReference>
<keyword evidence="2" id="KW-1185">Reference proteome</keyword>
<gene>
    <name evidence="1" type="ORF">DW68_023940</name>
</gene>
<dbReference type="Proteomes" id="UP000028530">
    <property type="component" value="Plasmid pPME5"/>
</dbReference>
<sequence length="83" mass="9500">MAFYCAADVMGLRCIAVVAKQLQALFLVLVDIHRVHVGTDQEHGGRRMNTHYRHEPEAPLAYDLAGRDFEVIDTRRELAFFQV</sequence>